<evidence type="ECO:0000256" key="3">
    <source>
        <dbReference type="ARBA" id="ARBA00022692"/>
    </source>
</evidence>
<feature type="transmembrane region" description="Helical" evidence="7">
    <location>
        <begin position="310"/>
        <end position="330"/>
    </location>
</feature>
<evidence type="ECO:0000313" key="11">
    <source>
        <dbReference type="Proteomes" id="UP000002534"/>
    </source>
</evidence>
<keyword evidence="3 7" id="KW-0812">Transmembrane</keyword>
<dbReference type="Gene3D" id="3.30.450.350">
    <property type="entry name" value="CHASE domain"/>
    <property type="match status" value="1"/>
</dbReference>
<accession>Q3A8D4</accession>
<dbReference type="PANTHER" id="PTHR45138:SF9">
    <property type="entry name" value="DIGUANYLATE CYCLASE DGCM-RELATED"/>
    <property type="match status" value="1"/>
</dbReference>
<dbReference type="GO" id="GO:0043709">
    <property type="term" value="P:cell adhesion involved in single-species biofilm formation"/>
    <property type="evidence" value="ECO:0007669"/>
    <property type="project" value="TreeGrafter"/>
</dbReference>
<keyword evidence="4 7" id="KW-1133">Transmembrane helix</keyword>
<comment type="subcellular location">
    <subcellularLocation>
        <location evidence="1">Membrane</location>
    </subcellularLocation>
</comment>
<dbReference type="NCBIfam" id="TIGR00254">
    <property type="entry name" value="GGDEF"/>
    <property type="match status" value="1"/>
</dbReference>
<dbReference type="SMART" id="SM01079">
    <property type="entry name" value="CHASE"/>
    <property type="match status" value="1"/>
</dbReference>
<proteinExistence type="predicted"/>
<keyword evidence="5 7" id="KW-0472">Membrane</keyword>
<dbReference type="Pfam" id="PF00990">
    <property type="entry name" value="GGDEF"/>
    <property type="match status" value="1"/>
</dbReference>
<dbReference type="GO" id="GO:0007165">
    <property type="term" value="P:signal transduction"/>
    <property type="evidence" value="ECO:0007669"/>
    <property type="project" value="UniProtKB-ARBA"/>
</dbReference>
<evidence type="ECO:0000256" key="2">
    <source>
        <dbReference type="ARBA" id="ARBA00012528"/>
    </source>
</evidence>
<dbReference type="Proteomes" id="UP000002534">
    <property type="component" value="Chromosome"/>
</dbReference>
<dbReference type="InterPro" id="IPR050469">
    <property type="entry name" value="Diguanylate_Cyclase"/>
</dbReference>
<dbReference type="GO" id="GO:0005886">
    <property type="term" value="C:plasma membrane"/>
    <property type="evidence" value="ECO:0007669"/>
    <property type="project" value="TreeGrafter"/>
</dbReference>
<dbReference type="FunFam" id="3.30.70.270:FF:000001">
    <property type="entry name" value="Diguanylate cyclase domain protein"/>
    <property type="match status" value="1"/>
</dbReference>
<evidence type="ECO:0000313" key="10">
    <source>
        <dbReference type="EMBL" id="ABA87358.1"/>
    </source>
</evidence>
<evidence type="ECO:0000259" key="9">
    <source>
        <dbReference type="PROSITE" id="PS50887"/>
    </source>
</evidence>
<dbReference type="SMART" id="SM00267">
    <property type="entry name" value="GGDEF"/>
    <property type="match status" value="1"/>
</dbReference>
<dbReference type="RefSeq" id="WP_011339746.1">
    <property type="nucleotide sequence ID" value="NC_007498.2"/>
</dbReference>
<dbReference type="KEGG" id="pca:Pcar_0095"/>
<protein>
    <recommendedName>
        <fullName evidence="2">diguanylate cyclase</fullName>
        <ecNumber evidence="2">2.7.7.65</ecNumber>
    </recommendedName>
</protein>
<gene>
    <name evidence="10" type="ordered locus">Pcar_0095</name>
</gene>
<sequence>MNKAYKIITVLAVSLGIGLSLLLFWRLRMVEKRELLTTFQREVEAKAVIFDRQILLNLEVLYAFKNLFSASQRVEESEFAAVAFETMQRHAGIRALAWVPYVPETQRRAFELARYADPSGFQFHEFSAGGWRTVAGSRKAYFPLYFLEPEASFKPVVGGDLGADPACLSLLNAVRDEGLVQVAGNFKIAGLNDLQPTFLGVLPVYSGRPETQASRRDNLLGFIVGIFDFTTLFQGSGWGDFPDLLAVRLIDARNSAANRELYAYRRQTGVPLPSAFICEHDVPVVGKAHWRLQAEPVGDYFSRYRSVTPWLLGLAGLLLTLMVPLVMWFVSRRAASVDKLVAQRTYELDEANRRLASLSLTDGLTGIANRRSFDDHLAQEWKRALRDRHPLSLIMVDIDHFKAYNDYYGHLAGDDCLRQVARMLQSVVARPGDLVARYGGEEFALILPQTDHGAKSLGESCRAAVAGGKIPHHASPVKPVVTVSVGVATMIPHVEDDPSQLIKAADQAMYRAKLLGRDHVVVEAPASQSVFMPGGV</sequence>
<dbReference type="Gene3D" id="3.30.70.270">
    <property type="match status" value="1"/>
</dbReference>
<dbReference type="PROSITE" id="PS50839">
    <property type="entry name" value="CHASE"/>
    <property type="match status" value="1"/>
</dbReference>
<name>Q3A8D4_SYNC1</name>
<dbReference type="EC" id="2.7.7.65" evidence="2"/>
<dbReference type="InterPro" id="IPR043128">
    <property type="entry name" value="Rev_trsase/Diguanyl_cyclase"/>
</dbReference>
<keyword evidence="11" id="KW-1185">Reference proteome</keyword>
<comment type="catalytic activity">
    <reaction evidence="6">
        <text>2 GTP = 3',3'-c-di-GMP + 2 diphosphate</text>
        <dbReference type="Rhea" id="RHEA:24898"/>
        <dbReference type="ChEBI" id="CHEBI:33019"/>
        <dbReference type="ChEBI" id="CHEBI:37565"/>
        <dbReference type="ChEBI" id="CHEBI:58805"/>
        <dbReference type="EC" id="2.7.7.65"/>
    </reaction>
</comment>
<dbReference type="PROSITE" id="PS50887">
    <property type="entry name" value="GGDEF"/>
    <property type="match status" value="1"/>
</dbReference>
<dbReference type="eggNOG" id="COG3706">
    <property type="taxonomic scope" value="Bacteria"/>
</dbReference>
<dbReference type="PANTHER" id="PTHR45138">
    <property type="entry name" value="REGULATORY COMPONENTS OF SENSORY TRANSDUCTION SYSTEM"/>
    <property type="match status" value="1"/>
</dbReference>
<evidence type="ECO:0000259" key="8">
    <source>
        <dbReference type="PROSITE" id="PS50839"/>
    </source>
</evidence>
<feature type="domain" description="CHASE" evidence="8">
    <location>
        <begin position="70"/>
        <end position="234"/>
    </location>
</feature>
<dbReference type="OrthoDB" id="9790367at2"/>
<dbReference type="STRING" id="338963.Pcar_0095"/>
<evidence type="ECO:0000256" key="7">
    <source>
        <dbReference type="SAM" id="Phobius"/>
    </source>
</evidence>
<reference evidence="11" key="1">
    <citation type="submission" date="2005-10" db="EMBL/GenBank/DDBJ databases">
        <title>Complete sequence of Pelobacter carbinolicus DSM 2380.</title>
        <authorList>
            <person name="Copeland A."/>
            <person name="Lucas S."/>
            <person name="Lapidus A."/>
            <person name="Barry K."/>
            <person name="Detter J.C."/>
            <person name="Glavina T."/>
            <person name="Hammon N."/>
            <person name="Israni S."/>
            <person name="Pitluck S."/>
            <person name="Chertkov O."/>
            <person name="Schmutz J."/>
            <person name="Larimer F."/>
            <person name="Land M."/>
            <person name="Kyrpides N."/>
            <person name="Ivanova N."/>
            <person name="Richardson P."/>
        </authorList>
    </citation>
    <scope>NUCLEOTIDE SEQUENCE [LARGE SCALE GENOMIC DNA]</scope>
    <source>
        <strain evidence="11">DSM 2380 / NBRC 103641 / GraBd1</strain>
    </source>
</reference>
<dbReference type="InterPro" id="IPR000160">
    <property type="entry name" value="GGDEF_dom"/>
</dbReference>
<dbReference type="InterPro" id="IPR029787">
    <property type="entry name" value="Nucleotide_cyclase"/>
</dbReference>
<dbReference type="CDD" id="cd01949">
    <property type="entry name" value="GGDEF"/>
    <property type="match status" value="1"/>
</dbReference>
<dbReference type="InterPro" id="IPR042240">
    <property type="entry name" value="CHASE_sf"/>
</dbReference>
<evidence type="ECO:0000256" key="1">
    <source>
        <dbReference type="ARBA" id="ARBA00004370"/>
    </source>
</evidence>
<organism evidence="10 11">
    <name type="scientific">Syntrophotalea carbinolica (strain DSM 2380 / NBRC 103641 / GraBd1)</name>
    <name type="common">Pelobacter carbinolicus</name>
    <dbReference type="NCBI Taxonomy" id="338963"/>
    <lineage>
        <taxon>Bacteria</taxon>
        <taxon>Pseudomonadati</taxon>
        <taxon>Thermodesulfobacteriota</taxon>
        <taxon>Desulfuromonadia</taxon>
        <taxon>Desulfuromonadales</taxon>
        <taxon>Syntrophotaleaceae</taxon>
        <taxon>Syntrophotalea</taxon>
    </lineage>
</organism>
<feature type="transmembrane region" description="Helical" evidence="7">
    <location>
        <begin position="6"/>
        <end position="25"/>
    </location>
</feature>
<reference evidence="10 11" key="2">
    <citation type="journal article" date="2012" name="BMC Genomics">
        <title>The genome of Pelobacter carbinolicus reveals surprising metabolic capabilities and physiological features.</title>
        <authorList>
            <person name="Aklujkar M."/>
            <person name="Haveman S.A."/>
            <person name="Didonato R.Jr."/>
            <person name="Chertkov O."/>
            <person name="Han C.S."/>
            <person name="Land M.L."/>
            <person name="Brown P."/>
            <person name="Lovley D.R."/>
        </authorList>
    </citation>
    <scope>NUCLEOTIDE SEQUENCE [LARGE SCALE GENOMIC DNA]</scope>
    <source>
        <strain evidence="11">DSM 2380 / NBRC 103641 / GraBd1</strain>
    </source>
</reference>
<dbReference type="Pfam" id="PF03924">
    <property type="entry name" value="CHASE"/>
    <property type="match status" value="1"/>
</dbReference>
<dbReference type="GO" id="GO:1902201">
    <property type="term" value="P:negative regulation of bacterial-type flagellum-dependent cell motility"/>
    <property type="evidence" value="ECO:0007669"/>
    <property type="project" value="TreeGrafter"/>
</dbReference>
<evidence type="ECO:0000256" key="4">
    <source>
        <dbReference type="ARBA" id="ARBA00022989"/>
    </source>
</evidence>
<feature type="domain" description="GGDEF" evidence="9">
    <location>
        <begin position="389"/>
        <end position="525"/>
    </location>
</feature>
<dbReference type="InterPro" id="IPR006189">
    <property type="entry name" value="CHASE_dom"/>
</dbReference>
<dbReference type="EMBL" id="CP000142">
    <property type="protein sequence ID" value="ABA87358.1"/>
    <property type="molecule type" value="Genomic_DNA"/>
</dbReference>
<dbReference type="GO" id="GO:0052621">
    <property type="term" value="F:diguanylate cyclase activity"/>
    <property type="evidence" value="ECO:0007669"/>
    <property type="project" value="UniProtKB-EC"/>
</dbReference>
<evidence type="ECO:0000256" key="5">
    <source>
        <dbReference type="ARBA" id="ARBA00023136"/>
    </source>
</evidence>
<dbReference type="SUPFAM" id="SSF55073">
    <property type="entry name" value="Nucleotide cyclase"/>
    <property type="match status" value="1"/>
</dbReference>
<evidence type="ECO:0000256" key="6">
    <source>
        <dbReference type="ARBA" id="ARBA00034247"/>
    </source>
</evidence>
<dbReference type="HOGENOM" id="CLU_000445_70_59_7"/>
<dbReference type="AlphaFoldDB" id="Q3A8D4"/>